<keyword evidence="2" id="KW-0472">Membrane</keyword>
<dbReference type="OrthoDB" id="4140442at2759"/>
<dbReference type="AlphaFoldDB" id="A0A6J3MIC1"/>
<feature type="region of interest" description="Disordered" evidence="1">
    <location>
        <begin position="47"/>
        <end position="82"/>
    </location>
</feature>
<dbReference type="Proteomes" id="UP000504637">
    <property type="component" value="Unplaced"/>
</dbReference>
<evidence type="ECO:0000256" key="1">
    <source>
        <dbReference type="SAM" id="MobiDB-lite"/>
    </source>
</evidence>
<reference evidence="4" key="3">
    <citation type="submission" date="2025-08" db="UniProtKB">
        <authorList>
            <consortium name="RefSeq"/>
        </authorList>
    </citation>
    <scope>IDENTIFICATION</scope>
    <source>
        <strain evidence="4">CBS 342.82</strain>
    </source>
</reference>
<keyword evidence="2" id="KW-1133">Transmembrane helix</keyword>
<proteinExistence type="predicted"/>
<keyword evidence="3" id="KW-1185">Reference proteome</keyword>
<feature type="transmembrane region" description="Helical" evidence="2">
    <location>
        <begin position="111"/>
        <end position="131"/>
    </location>
</feature>
<evidence type="ECO:0000313" key="3">
    <source>
        <dbReference type="Proteomes" id="UP000504637"/>
    </source>
</evidence>
<keyword evidence="2" id="KW-0812">Transmembrane</keyword>
<evidence type="ECO:0000313" key="4">
    <source>
        <dbReference type="RefSeq" id="XP_033464707.1"/>
    </source>
</evidence>
<sequence length="338" mass="37080">MALNGSFLSRFAKIWKRPEYILALTPCRRTHNITTWKSRAFASVARLAEQRSGSKPPPPAPLRSALPPKPTLAKHAGATPAGRSDLEALSRVTRDLKGGERVVLYRSGNHGAFYLFAYSIGGSFILGISLWTSMVLKEKEGEAKLSYLMRAALMFEAFCVVMIGTVFVLAPSNLVKRASIVKQAATAANGQSPLLFEFTIKRRLPFLKPDVLETSLENVTISPAVPGQKFSYRSIPLEQSNEFNQDTWRPPAGEASSLYRSLRGVASGFVRNTKRCFMRDQMVFVTVEGVGRIKLDLHGGSLLDNGRQLQPFMRAGAPGSLLGKLVGYVSQFGSPKKT</sequence>
<evidence type="ECO:0000256" key="2">
    <source>
        <dbReference type="SAM" id="Phobius"/>
    </source>
</evidence>
<dbReference type="RefSeq" id="XP_033464707.1">
    <property type="nucleotide sequence ID" value="XM_033603762.1"/>
</dbReference>
<reference evidence="4" key="1">
    <citation type="submission" date="2020-01" db="EMBL/GenBank/DDBJ databases">
        <authorList>
            <consortium name="DOE Joint Genome Institute"/>
            <person name="Haridas S."/>
            <person name="Albert R."/>
            <person name="Binder M."/>
            <person name="Bloem J."/>
            <person name="Labutti K."/>
            <person name="Salamov A."/>
            <person name="Andreopoulos B."/>
            <person name="Baker S.E."/>
            <person name="Barry K."/>
            <person name="Bills G."/>
            <person name="Bluhm B.H."/>
            <person name="Cannon C."/>
            <person name="Castanera R."/>
            <person name="Culley D.E."/>
            <person name="Daum C."/>
            <person name="Ezra D."/>
            <person name="Gonzalez J.B."/>
            <person name="Henrissat B."/>
            <person name="Kuo A."/>
            <person name="Liang C."/>
            <person name="Lipzen A."/>
            <person name="Lutzoni F."/>
            <person name="Magnuson J."/>
            <person name="Mondo S."/>
            <person name="Nolan M."/>
            <person name="Ohm R."/>
            <person name="Pangilinan J."/>
            <person name="Park H.-J."/>
            <person name="Ramirez L."/>
            <person name="Alfaro M."/>
            <person name="Sun H."/>
            <person name="Tritt A."/>
            <person name="Yoshinaga Y."/>
            <person name="Zwiers L.-H."/>
            <person name="Turgeon B.G."/>
            <person name="Goodwin S.B."/>
            <person name="Spatafora J.W."/>
            <person name="Crous P.W."/>
            <person name="Grigoriev I.V."/>
        </authorList>
    </citation>
    <scope>NUCLEOTIDE SEQUENCE</scope>
    <source>
        <strain evidence="4">CBS 342.82</strain>
    </source>
</reference>
<dbReference type="GeneID" id="54361562"/>
<protein>
    <submittedName>
        <fullName evidence="4">Uncharacterized protein</fullName>
    </submittedName>
</protein>
<name>A0A6J3MIC1_9PEZI</name>
<gene>
    <name evidence="4" type="ORF">K489DRAFT_375800</name>
</gene>
<accession>A0A6J3MIC1</accession>
<reference evidence="4" key="2">
    <citation type="submission" date="2020-04" db="EMBL/GenBank/DDBJ databases">
        <authorList>
            <consortium name="NCBI Genome Project"/>
        </authorList>
    </citation>
    <scope>NUCLEOTIDE SEQUENCE</scope>
    <source>
        <strain evidence="4">CBS 342.82</strain>
    </source>
</reference>
<organism evidence="4">
    <name type="scientific">Dissoconium aciculare CBS 342.82</name>
    <dbReference type="NCBI Taxonomy" id="1314786"/>
    <lineage>
        <taxon>Eukaryota</taxon>
        <taxon>Fungi</taxon>
        <taxon>Dikarya</taxon>
        <taxon>Ascomycota</taxon>
        <taxon>Pezizomycotina</taxon>
        <taxon>Dothideomycetes</taxon>
        <taxon>Dothideomycetidae</taxon>
        <taxon>Mycosphaerellales</taxon>
        <taxon>Dissoconiaceae</taxon>
        <taxon>Dissoconium</taxon>
    </lineage>
</organism>
<feature type="transmembrane region" description="Helical" evidence="2">
    <location>
        <begin position="151"/>
        <end position="170"/>
    </location>
</feature>